<organism evidence="3 4">
    <name type="scientific">Botryosphaeria dothidea</name>
    <dbReference type="NCBI Taxonomy" id="55169"/>
    <lineage>
        <taxon>Eukaryota</taxon>
        <taxon>Fungi</taxon>
        <taxon>Dikarya</taxon>
        <taxon>Ascomycota</taxon>
        <taxon>Pezizomycotina</taxon>
        <taxon>Dothideomycetes</taxon>
        <taxon>Dothideomycetes incertae sedis</taxon>
        <taxon>Botryosphaeriales</taxon>
        <taxon>Botryosphaeriaceae</taxon>
        <taxon>Botryosphaeria</taxon>
    </lineage>
</organism>
<dbReference type="Proteomes" id="UP000572817">
    <property type="component" value="Unassembled WGS sequence"/>
</dbReference>
<keyword evidence="4" id="KW-1185">Reference proteome</keyword>
<sequence>MKASSILVLLPAVLLPTGAAAAAATSTPAADLVPRDAPHISNLLGTIAPRLSAFNMTLNSFGAKPSLFNALSVQAASGQILDALHNVASAANETDALNGAGSAQLVEDVEHLRPHVVSALDNVVAKKPAFDGLLLSALNGVVEKGLQDMKRGLALFSEAIAMRMMPQFVPQMEHEVEEITCVFDKTLAVYA</sequence>
<feature type="chain" id="PRO_5036430846" description="Antigenic cell wall protein" evidence="1">
    <location>
        <begin position="22"/>
        <end position="191"/>
    </location>
</feature>
<comment type="caution">
    <text evidence="3">The sequence shown here is derived from an EMBL/GenBank/DDBJ whole genome shotgun (WGS) entry which is preliminary data.</text>
</comment>
<dbReference type="EMBL" id="WWBZ02000007">
    <property type="protein sequence ID" value="KAF4312110.1"/>
    <property type="molecule type" value="Genomic_DNA"/>
</dbReference>
<dbReference type="PANTHER" id="PTHR38123">
    <property type="entry name" value="CELL WALL SERINE-THREONINE-RICH GALACTOMANNOPROTEIN MP1 (AFU_ORTHOLOGUE AFUA_4G03240)"/>
    <property type="match status" value="1"/>
</dbReference>
<gene>
    <name evidence="2" type="ORF">GTA08_BOTSDO02736</name>
    <name evidence="3" type="ORF">GTA08_BOTSDO12440</name>
</gene>
<evidence type="ECO:0000313" key="2">
    <source>
        <dbReference type="EMBL" id="KAF4310163.1"/>
    </source>
</evidence>
<evidence type="ECO:0008006" key="5">
    <source>
        <dbReference type="Google" id="ProtNLM"/>
    </source>
</evidence>
<proteinExistence type="predicted"/>
<reference evidence="3 4" key="1">
    <citation type="submission" date="2020-04" db="EMBL/GenBank/DDBJ databases">
        <title>Genome Assembly and Annotation of Botryosphaeria dothidea sdau 11-99, a Latent Pathogen of Apple Fruit Ring Rot in China.</title>
        <authorList>
            <person name="Yu C."/>
            <person name="Diao Y."/>
            <person name="Lu Q."/>
            <person name="Zhao J."/>
            <person name="Cui S."/>
            <person name="Peng C."/>
            <person name="He B."/>
            <person name="Liu H."/>
        </authorList>
    </citation>
    <scope>NUCLEOTIDE SEQUENCE [LARGE SCALE GENOMIC DNA]</scope>
    <source>
        <strain evidence="4">sdau11-99</strain>
        <strain evidence="3">Sdau11-99</strain>
    </source>
</reference>
<dbReference type="PANTHER" id="PTHR38123:SF1">
    <property type="entry name" value="HYDROPHOBIC SURFACE BINDING PROTEIN"/>
    <property type="match status" value="1"/>
</dbReference>
<evidence type="ECO:0000256" key="1">
    <source>
        <dbReference type="SAM" id="SignalP"/>
    </source>
</evidence>
<dbReference type="GO" id="GO:0005576">
    <property type="term" value="C:extracellular region"/>
    <property type="evidence" value="ECO:0007669"/>
    <property type="project" value="TreeGrafter"/>
</dbReference>
<feature type="signal peptide" evidence="1">
    <location>
        <begin position="1"/>
        <end position="21"/>
    </location>
</feature>
<dbReference type="Gene3D" id="1.20.1280.140">
    <property type="match status" value="1"/>
</dbReference>
<keyword evidence="1" id="KW-0732">Signal</keyword>
<evidence type="ECO:0000313" key="4">
    <source>
        <dbReference type="Proteomes" id="UP000572817"/>
    </source>
</evidence>
<dbReference type="AlphaFoldDB" id="A0A8H4J2J8"/>
<dbReference type="Pfam" id="PF12296">
    <property type="entry name" value="HsbA"/>
    <property type="match status" value="1"/>
</dbReference>
<accession>A0A8H4J2J8</accession>
<evidence type="ECO:0000313" key="3">
    <source>
        <dbReference type="EMBL" id="KAF4312110.1"/>
    </source>
</evidence>
<protein>
    <recommendedName>
        <fullName evidence="5">Antigenic cell wall protein</fullName>
    </recommendedName>
</protein>
<dbReference type="EMBL" id="WWBZ02000016">
    <property type="protein sequence ID" value="KAF4310163.1"/>
    <property type="molecule type" value="Genomic_DNA"/>
</dbReference>
<dbReference type="InterPro" id="IPR021054">
    <property type="entry name" value="Cell_wall_mannoprotein_1"/>
</dbReference>
<dbReference type="OrthoDB" id="3485059at2759"/>
<name>A0A8H4J2J8_9PEZI</name>